<comment type="caution">
    <text evidence="1">The sequence shown here is derived from an EMBL/GenBank/DDBJ whole genome shotgun (WGS) entry which is preliminary data.</text>
</comment>
<organism evidence="1 2">
    <name type="scientific">Araneus ventricosus</name>
    <name type="common">Orbweaver spider</name>
    <name type="synonym">Epeira ventricosa</name>
    <dbReference type="NCBI Taxonomy" id="182803"/>
    <lineage>
        <taxon>Eukaryota</taxon>
        <taxon>Metazoa</taxon>
        <taxon>Ecdysozoa</taxon>
        <taxon>Arthropoda</taxon>
        <taxon>Chelicerata</taxon>
        <taxon>Arachnida</taxon>
        <taxon>Araneae</taxon>
        <taxon>Araneomorphae</taxon>
        <taxon>Entelegynae</taxon>
        <taxon>Araneoidea</taxon>
        <taxon>Araneidae</taxon>
        <taxon>Araneus</taxon>
    </lineage>
</organism>
<gene>
    <name evidence="1" type="ORF">AVEN_195722_1</name>
</gene>
<dbReference type="Proteomes" id="UP000499080">
    <property type="component" value="Unassembled WGS sequence"/>
</dbReference>
<protein>
    <submittedName>
        <fullName evidence="1">Uncharacterized protein</fullName>
    </submittedName>
</protein>
<accession>A0A4Y2S6P3</accession>
<evidence type="ECO:0000313" key="1">
    <source>
        <dbReference type="EMBL" id="GBN83677.1"/>
    </source>
</evidence>
<name>A0A4Y2S6P3_ARAVE</name>
<dbReference type="EMBL" id="BGPR01020049">
    <property type="protein sequence ID" value="GBN83677.1"/>
    <property type="molecule type" value="Genomic_DNA"/>
</dbReference>
<reference evidence="1 2" key="1">
    <citation type="journal article" date="2019" name="Sci. Rep.">
        <title>Orb-weaving spider Araneus ventricosus genome elucidates the spidroin gene catalogue.</title>
        <authorList>
            <person name="Kono N."/>
            <person name="Nakamura H."/>
            <person name="Ohtoshi R."/>
            <person name="Moran D.A.P."/>
            <person name="Shinohara A."/>
            <person name="Yoshida Y."/>
            <person name="Fujiwara M."/>
            <person name="Mori M."/>
            <person name="Tomita M."/>
            <person name="Arakawa K."/>
        </authorList>
    </citation>
    <scope>NUCLEOTIDE SEQUENCE [LARGE SCALE GENOMIC DNA]</scope>
</reference>
<evidence type="ECO:0000313" key="2">
    <source>
        <dbReference type="Proteomes" id="UP000499080"/>
    </source>
</evidence>
<dbReference type="AlphaFoldDB" id="A0A4Y2S6P3"/>
<proteinExistence type="predicted"/>
<keyword evidence="2" id="KW-1185">Reference proteome</keyword>
<sequence>MTPQWLFWIVVKLGDTGCLCRSRIDHHSSISKSRIILGTRFETVLLKHYQMSFVGPFAITMTPHQPRIERLMESPCLVTMDTDSPAGGSKGFKISDVMVRGSRRATQ</sequence>